<comment type="caution">
    <text evidence="2">The sequence shown here is derived from an EMBL/GenBank/DDBJ whole genome shotgun (WGS) entry which is preliminary data.</text>
</comment>
<proteinExistence type="predicted"/>
<protein>
    <submittedName>
        <fullName evidence="2">Uncharacterized protein</fullName>
    </submittedName>
</protein>
<reference evidence="2" key="1">
    <citation type="submission" date="2022-05" db="EMBL/GenBank/DDBJ databases">
        <authorList>
            <person name="Tuo L."/>
        </authorList>
    </citation>
    <scope>NUCLEOTIDE SEQUENCE</scope>
    <source>
        <strain evidence="2">BSK12Z-4</strain>
    </source>
</reference>
<organism evidence="2 3">
    <name type="scientific">Nocardioides bruguierae</name>
    <dbReference type="NCBI Taxonomy" id="2945102"/>
    <lineage>
        <taxon>Bacteria</taxon>
        <taxon>Bacillati</taxon>
        <taxon>Actinomycetota</taxon>
        <taxon>Actinomycetes</taxon>
        <taxon>Propionibacteriales</taxon>
        <taxon>Nocardioidaceae</taxon>
        <taxon>Nocardioides</taxon>
    </lineage>
</organism>
<accession>A0A9X2D6L6</accession>
<dbReference type="AlphaFoldDB" id="A0A9X2D6L6"/>
<dbReference type="RefSeq" id="WP_250826810.1">
    <property type="nucleotide sequence ID" value="NZ_JAMOIL010000008.1"/>
</dbReference>
<evidence type="ECO:0000256" key="1">
    <source>
        <dbReference type="SAM" id="MobiDB-lite"/>
    </source>
</evidence>
<dbReference type="EMBL" id="JAMOIL010000008">
    <property type="protein sequence ID" value="MCM0620133.1"/>
    <property type="molecule type" value="Genomic_DNA"/>
</dbReference>
<sequence length="362" mass="36810">MSAALILQTTPWRENADDTALAVVAREVGGIDGIDVAAATADPQRTARVTGVPTVPADLPHLLRSAGHTDTLVVLGGRPLAGRRESLLSLRSLSTLSQAYRAAGRRVAFVDLGVGKLSPRREGTARRLLAGSSLTVLDSAESAARLAAAGLPTPIRVGAHLGWHDLQDLPVRTEGPATFGALVVVDDATLVGGGGPAVLADRIALDLHRAAAGGLLPERLAVQARRPGSAAGADLDAAQSLALGLRAKGLSAAVLPPSPSLRAQRDLLAASARVFAADAETLLAAAAARTPVTPWPTGQRAGGLLAHLGDRGLSAVREQVAAAGEVLDLLVLLLSEGAGTSGHPSHNSALQASRLRPTGVTR</sequence>
<evidence type="ECO:0000313" key="2">
    <source>
        <dbReference type="EMBL" id="MCM0620133.1"/>
    </source>
</evidence>
<dbReference type="Proteomes" id="UP001139485">
    <property type="component" value="Unassembled WGS sequence"/>
</dbReference>
<feature type="compositionally biased region" description="Polar residues" evidence="1">
    <location>
        <begin position="342"/>
        <end position="351"/>
    </location>
</feature>
<evidence type="ECO:0000313" key="3">
    <source>
        <dbReference type="Proteomes" id="UP001139485"/>
    </source>
</evidence>
<gene>
    <name evidence="2" type="ORF">M8330_07470</name>
</gene>
<feature type="region of interest" description="Disordered" evidence="1">
    <location>
        <begin position="339"/>
        <end position="362"/>
    </location>
</feature>
<name>A0A9X2D6L6_9ACTN</name>
<keyword evidence="3" id="KW-1185">Reference proteome</keyword>